<proteinExistence type="predicted"/>
<feature type="compositionally biased region" description="Polar residues" evidence="1">
    <location>
        <begin position="285"/>
        <end position="295"/>
    </location>
</feature>
<dbReference type="OrthoDB" id="1258529at2"/>
<evidence type="ECO:0000313" key="3">
    <source>
        <dbReference type="Proteomes" id="UP000010473"/>
    </source>
</evidence>
<dbReference type="AlphaFoldDB" id="K9Y1G2"/>
<dbReference type="EMBL" id="CP003655">
    <property type="protein sequence ID" value="AFZ38241.1"/>
    <property type="molecule type" value="Genomic_DNA"/>
</dbReference>
<sequence length="594" mass="68253">MRQVTFNTPVLKIEGLSVKFDVIPVSNSLAVLLGDKNKASIVQQLHYWGLKGYGEVIDGVRWIYKSIKEWISEVFPTLTPWQMGKLMSQLVELRVVRREKLFTKHHEIKHDDPYWHPKNQTYYYSLNTERLQELADNYQLSQEEALSLENPVFEKTQILSKQEILDTKYSDCAKNTTNTTSIENITNKPHSQAGGKISQNNKLEIQEENQEERTYQASELGSDGLSSLIGTYEVNKTLEEETDLGQQILKEEEVFRDVDEKINIKSKDTNCQDTDTSEPDERELNTTATQPQKTPKGTKSRRKEVFALWSSPEQRERFRKDVTAAIASGVGRARNITALVAHVMNEVRQGHSHTYWEEWIAEKPIGSSEKQEWEASTGKPYPKFVEYLLEKLIYPQESREQALFRVGKILSDRERAELYWRDFKRNIEALRQQSEQMEREGKTPTVPTWFVDRVDVSVERASESAQKVTQLTPNQRDWIEEKLPESEKLISGMNCPLLPPAEEVTVEDTAEEGPSPGVSPGIYAPRDEDLEFCFDDFITLDYLEHQARKIAANSGLIGILLPDFRAAFSQANSAQRERIRSVISSIYPDLLNLI</sequence>
<name>K9Y1G2_STAC7</name>
<accession>K9Y1G2</accession>
<evidence type="ECO:0000313" key="2">
    <source>
        <dbReference type="EMBL" id="AFZ38241.1"/>
    </source>
</evidence>
<geneLocation type="plasmid" evidence="2 3">
    <name>pSTA7437.02</name>
</geneLocation>
<dbReference type="Proteomes" id="UP000010473">
    <property type="component" value="Plasmid pSTA7437.02"/>
</dbReference>
<reference evidence="3" key="1">
    <citation type="journal article" date="2013" name="Proc. Natl. Acad. Sci. U.S.A.">
        <title>Improving the coverage of the cyanobacterial phylum using diversity-driven genome sequencing.</title>
        <authorList>
            <person name="Shih P.M."/>
            <person name="Wu D."/>
            <person name="Latifi A."/>
            <person name="Axen S.D."/>
            <person name="Fewer D.P."/>
            <person name="Talla E."/>
            <person name="Calteau A."/>
            <person name="Cai F."/>
            <person name="Tandeau de Marsac N."/>
            <person name="Rippka R."/>
            <person name="Herdman M."/>
            <person name="Sivonen K."/>
            <person name="Coursin T."/>
            <person name="Laurent T."/>
            <person name="Goodwin L."/>
            <person name="Nolan M."/>
            <person name="Davenport K.W."/>
            <person name="Han C.S."/>
            <person name="Rubin E.M."/>
            <person name="Eisen J.A."/>
            <person name="Woyke T."/>
            <person name="Gugger M."/>
            <person name="Kerfeld C.A."/>
        </authorList>
    </citation>
    <scope>NUCLEOTIDE SEQUENCE [LARGE SCALE GENOMIC DNA]</scope>
    <source>
        <strain evidence="3">ATCC 29371 / PCC 7437</strain>
        <plasmid evidence="3">Plasmid pSTA7437.02</plasmid>
    </source>
</reference>
<gene>
    <name evidence="2" type="ordered locus">Sta7437_4803</name>
</gene>
<organism evidence="2 3">
    <name type="scientific">Stanieria cyanosphaera (strain ATCC 29371 / PCC 7437)</name>
    <dbReference type="NCBI Taxonomy" id="111780"/>
    <lineage>
        <taxon>Bacteria</taxon>
        <taxon>Bacillati</taxon>
        <taxon>Cyanobacteriota</taxon>
        <taxon>Cyanophyceae</taxon>
        <taxon>Pleurocapsales</taxon>
        <taxon>Dermocarpellaceae</taxon>
        <taxon>Stanieria</taxon>
    </lineage>
</organism>
<keyword evidence="2" id="KW-0614">Plasmid</keyword>
<dbReference type="HOGENOM" id="CLU_459200_0_0_3"/>
<protein>
    <submittedName>
        <fullName evidence="2">Uncharacterized protein</fullName>
    </submittedName>
</protein>
<keyword evidence="3" id="KW-1185">Reference proteome</keyword>
<dbReference type="RefSeq" id="WP_015195619.1">
    <property type="nucleotide sequence ID" value="NC_019749.1"/>
</dbReference>
<evidence type="ECO:0000256" key="1">
    <source>
        <dbReference type="SAM" id="MobiDB-lite"/>
    </source>
</evidence>
<dbReference type="KEGG" id="scs:Sta7437_4803"/>
<feature type="region of interest" description="Disordered" evidence="1">
    <location>
        <begin position="266"/>
        <end position="302"/>
    </location>
</feature>